<sequence>MGVRATPWVALVSLIENFWGIYQGKSKETQRKETAGVGNGEAKEMDGMMKKMMLGVWIGTGEGERKRKKIKEKREGGEREEKEKEPASYLH</sequence>
<reference evidence="2" key="1">
    <citation type="submission" date="2018-02" db="EMBL/GenBank/DDBJ databases">
        <authorList>
            <person name="Cohen D.B."/>
            <person name="Kent A.D."/>
        </authorList>
    </citation>
    <scope>NUCLEOTIDE SEQUENCE</scope>
</reference>
<evidence type="ECO:0000256" key="1">
    <source>
        <dbReference type="SAM" id="MobiDB-lite"/>
    </source>
</evidence>
<organism evidence="2">
    <name type="scientific">Fagus sylvatica</name>
    <name type="common">Beechnut</name>
    <dbReference type="NCBI Taxonomy" id="28930"/>
    <lineage>
        <taxon>Eukaryota</taxon>
        <taxon>Viridiplantae</taxon>
        <taxon>Streptophyta</taxon>
        <taxon>Embryophyta</taxon>
        <taxon>Tracheophyta</taxon>
        <taxon>Spermatophyta</taxon>
        <taxon>Magnoliopsida</taxon>
        <taxon>eudicotyledons</taxon>
        <taxon>Gunneridae</taxon>
        <taxon>Pentapetalae</taxon>
        <taxon>rosids</taxon>
        <taxon>fabids</taxon>
        <taxon>Fagales</taxon>
        <taxon>Fagaceae</taxon>
        <taxon>Fagus</taxon>
    </lineage>
</organism>
<dbReference type="AlphaFoldDB" id="A0A2N9J819"/>
<dbReference type="EMBL" id="OIVN01006412">
    <property type="protein sequence ID" value="SPD32599.1"/>
    <property type="molecule type" value="Genomic_DNA"/>
</dbReference>
<gene>
    <name evidence="2" type="ORF">FSB_LOCUS60481</name>
</gene>
<evidence type="ECO:0000313" key="2">
    <source>
        <dbReference type="EMBL" id="SPD32599.1"/>
    </source>
</evidence>
<protein>
    <submittedName>
        <fullName evidence="2">Uncharacterized protein</fullName>
    </submittedName>
</protein>
<name>A0A2N9J819_FAGSY</name>
<feature type="region of interest" description="Disordered" evidence="1">
    <location>
        <begin position="59"/>
        <end position="91"/>
    </location>
</feature>
<proteinExistence type="predicted"/>
<feature type="compositionally biased region" description="Basic and acidic residues" evidence="1">
    <location>
        <begin position="72"/>
        <end position="91"/>
    </location>
</feature>
<accession>A0A2N9J819</accession>